<feature type="region of interest" description="Disordered" evidence="1">
    <location>
        <begin position="472"/>
        <end position="519"/>
    </location>
</feature>
<evidence type="ECO:0000256" key="1">
    <source>
        <dbReference type="SAM" id="MobiDB-lite"/>
    </source>
</evidence>
<dbReference type="OrthoDB" id="10688728at2759"/>
<dbReference type="Proteomes" id="UP000250140">
    <property type="component" value="Unassembled WGS sequence"/>
</dbReference>
<keyword evidence="3" id="KW-1185">Reference proteome</keyword>
<evidence type="ECO:0000313" key="2">
    <source>
        <dbReference type="EMBL" id="OCL12569.1"/>
    </source>
</evidence>
<feature type="compositionally biased region" description="Polar residues" evidence="1">
    <location>
        <begin position="474"/>
        <end position="484"/>
    </location>
</feature>
<sequence length="519" mass="57361">MPSYYWINGNKILIRDIHSLPLCFDLLDDLSCDRCYVFNVGDGPFKCGNWDCNGHSYEDEPECYGPCNIQLMSDIYEYETRRRIDHRIRVEQLHAMRRQNDLNYRIGRLEGLVNRYPGGTARHQPGSLDGEREAEASFDGQLDDDAITNKTSIGLLDVSRIAPSNRGIGDTVSSRSQRAVQRDIQGSMQDYGRASTSLLVIQNDALEYQKHEDEEYNQFNNQRASLRQDVRQAQHQQNTLTPMSNMSLKNGLVSRDNITLGGRNAQHRNTEGAELTSRELPASSRTSEQSGSMANLSIYSTRKLPMGKNPAVLDDSTLDDPDLLKVLELSKQTADKSRYELELEEALQISQQELTTSGLSSKLQTELKAATEESLKLGISDARGNFMSIQEMAAKANRIKLARGEDVDPNNGRLRARGSKATSSALHRPTSTLAATSPSVESSSSWRANKTLAAANQAKSSIRRRKNVLATQHGIGSTSTSAASVIQAPDALGIGDKEGEDPVPGYSLEPRPGERSINP</sequence>
<accession>A0A8E2JWU8</accession>
<feature type="region of interest" description="Disordered" evidence="1">
    <location>
        <begin position="227"/>
        <end position="249"/>
    </location>
</feature>
<feature type="compositionally biased region" description="Polar residues" evidence="1">
    <location>
        <begin position="233"/>
        <end position="248"/>
    </location>
</feature>
<feature type="compositionally biased region" description="Polar residues" evidence="1">
    <location>
        <begin position="420"/>
        <end position="436"/>
    </location>
</feature>
<gene>
    <name evidence="2" type="ORF">AOQ84DRAFT_372968</name>
</gene>
<dbReference type="AlphaFoldDB" id="A0A8E2JWU8"/>
<name>A0A8E2JWU8_9PEZI</name>
<feature type="region of interest" description="Disordered" evidence="1">
    <location>
        <begin position="405"/>
        <end position="447"/>
    </location>
</feature>
<proteinExistence type="predicted"/>
<feature type="compositionally biased region" description="Polar residues" evidence="1">
    <location>
        <begin position="283"/>
        <end position="294"/>
    </location>
</feature>
<evidence type="ECO:0000313" key="3">
    <source>
        <dbReference type="Proteomes" id="UP000250140"/>
    </source>
</evidence>
<organism evidence="2 3">
    <name type="scientific">Glonium stellatum</name>
    <dbReference type="NCBI Taxonomy" id="574774"/>
    <lineage>
        <taxon>Eukaryota</taxon>
        <taxon>Fungi</taxon>
        <taxon>Dikarya</taxon>
        <taxon>Ascomycota</taxon>
        <taxon>Pezizomycotina</taxon>
        <taxon>Dothideomycetes</taxon>
        <taxon>Pleosporomycetidae</taxon>
        <taxon>Gloniales</taxon>
        <taxon>Gloniaceae</taxon>
        <taxon>Glonium</taxon>
    </lineage>
</organism>
<dbReference type="EMBL" id="KV748860">
    <property type="protein sequence ID" value="OCL12569.1"/>
    <property type="molecule type" value="Genomic_DNA"/>
</dbReference>
<protein>
    <submittedName>
        <fullName evidence="2">Uncharacterized protein</fullName>
    </submittedName>
</protein>
<feature type="region of interest" description="Disordered" evidence="1">
    <location>
        <begin position="262"/>
        <end position="294"/>
    </location>
</feature>
<reference evidence="2 3" key="1">
    <citation type="journal article" date="2016" name="Nat. Commun.">
        <title>Ectomycorrhizal ecology is imprinted in the genome of the dominant symbiotic fungus Cenococcum geophilum.</title>
        <authorList>
            <consortium name="DOE Joint Genome Institute"/>
            <person name="Peter M."/>
            <person name="Kohler A."/>
            <person name="Ohm R.A."/>
            <person name="Kuo A."/>
            <person name="Krutzmann J."/>
            <person name="Morin E."/>
            <person name="Arend M."/>
            <person name="Barry K.W."/>
            <person name="Binder M."/>
            <person name="Choi C."/>
            <person name="Clum A."/>
            <person name="Copeland A."/>
            <person name="Grisel N."/>
            <person name="Haridas S."/>
            <person name="Kipfer T."/>
            <person name="LaButti K."/>
            <person name="Lindquist E."/>
            <person name="Lipzen A."/>
            <person name="Maire R."/>
            <person name="Meier B."/>
            <person name="Mihaltcheva S."/>
            <person name="Molinier V."/>
            <person name="Murat C."/>
            <person name="Poggeler S."/>
            <person name="Quandt C.A."/>
            <person name="Sperisen C."/>
            <person name="Tritt A."/>
            <person name="Tisserant E."/>
            <person name="Crous P.W."/>
            <person name="Henrissat B."/>
            <person name="Nehls U."/>
            <person name="Egli S."/>
            <person name="Spatafora J.W."/>
            <person name="Grigoriev I.V."/>
            <person name="Martin F.M."/>
        </authorList>
    </citation>
    <scope>NUCLEOTIDE SEQUENCE [LARGE SCALE GENOMIC DNA]</scope>
    <source>
        <strain evidence="2 3">CBS 207.34</strain>
    </source>
</reference>